<sequence>MSFLAGKIRPDLLAALREPRICPDTFSEHIFKVVSGHSLQLRVFPATNPKPGAPWVVWTHGGGWCSGNHLAPPQWMRAGFLDRGVHLVTHAYRLAPQASIADMVQDSLDAVAWARLNLQAILGPDSIDIDRLAISGDSAGGNLCALLGFKLNPPPRSSEPGAWSGRWPEEELVAAIKDRSPKGVCSVALYEQEHIRFPVEELQKRWKAPWLRYTERVLLQASLAQYMGVKRLLLPLALRKDEYADDDTFNAAVRTLSPLHLLDNASTYPPTALLHGEADALVPVDQSSRFADKLRSKQVPVLELYEPGGPHVFDQVYYDESVQGWDKYIEPLLAFVEEHLK</sequence>
<evidence type="ECO:0008006" key="8">
    <source>
        <dbReference type="Google" id="ProtNLM"/>
    </source>
</evidence>
<dbReference type="PANTHER" id="PTHR48081">
    <property type="entry name" value="AB HYDROLASE SUPERFAMILY PROTEIN C4A8.06C"/>
    <property type="match status" value="1"/>
</dbReference>
<keyword evidence="7" id="KW-1185">Reference proteome</keyword>
<feature type="domain" description="BD-FAE-like" evidence="5">
    <location>
        <begin position="46"/>
        <end position="152"/>
    </location>
</feature>
<feature type="active site" evidence="3">
    <location>
        <position position="138"/>
    </location>
</feature>
<dbReference type="InterPro" id="IPR049492">
    <property type="entry name" value="BD-FAE-like_dom"/>
</dbReference>
<evidence type="ECO:0000256" key="2">
    <source>
        <dbReference type="ARBA" id="ARBA00022801"/>
    </source>
</evidence>
<evidence type="ECO:0000259" key="5">
    <source>
        <dbReference type="Pfam" id="PF20434"/>
    </source>
</evidence>
<dbReference type="GO" id="GO:0006508">
    <property type="term" value="P:proteolysis"/>
    <property type="evidence" value="ECO:0007669"/>
    <property type="project" value="InterPro"/>
</dbReference>
<dbReference type="AlphaFoldDB" id="A0A427Y3V1"/>
<dbReference type="OrthoDB" id="408631at2759"/>
<evidence type="ECO:0000256" key="1">
    <source>
        <dbReference type="ARBA" id="ARBA00010515"/>
    </source>
</evidence>
<dbReference type="InterPro" id="IPR033140">
    <property type="entry name" value="Lipase_GDXG_put_SER_AS"/>
</dbReference>
<name>A0A427Y3V1_9TREE</name>
<dbReference type="InterPro" id="IPR050300">
    <property type="entry name" value="GDXG_lipolytic_enzyme"/>
</dbReference>
<proteinExistence type="inferred from homology"/>
<evidence type="ECO:0000313" key="7">
    <source>
        <dbReference type="Proteomes" id="UP000279259"/>
    </source>
</evidence>
<gene>
    <name evidence="6" type="ORF">EHS25_003900</name>
</gene>
<reference evidence="6 7" key="1">
    <citation type="submission" date="2018-11" db="EMBL/GenBank/DDBJ databases">
        <title>Genome sequence of Saitozyma podzolica DSM 27192.</title>
        <authorList>
            <person name="Aliyu H."/>
            <person name="Gorte O."/>
            <person name="Ochsenreither K."/>
        </authorList>
    </citation>
    <scope>NUCLEOTIDE SEQUENCE [LARGE SCALE GENOMIC DNA]</scope>
    <source>
        <strain evidence="6 7">DSM 27192</strain>
    </source>
</reference>
<evidence type="ECO:0000313" key="6">
    <source>
        <dbReference type="EMBL" id="RSH85759.1"/>
    </source>
</evidence>
<dbReference type="GO" id="GO:0008236">
    <property type="term" value="F:serine-type peptidase activity"/>
    <property type="evidence" value="ECO:0007669"/>
    <property type="project" value="InterPro"/>
</dbReference>
<dbReference type="SUPFAM" id="SSF53474">
    <property type="entry name" value="alpha/beta-Hydrolases"/>
    <property type="match status" value="1"/>
</dbReference>
<protein>
    <recommendedName>
        <fullName evidence="8">Alpha/beta hydrolase fold-3 domain-containing protein</fullName>
    </recommendedName>
</protein>
<evidence type="ECO:0000256" key="3">
    <source>
        <dbReference type="PROSITE-ProRule" id="PRU10038"/>
    </source>
</evidence>
<evidence type="ECO:0000259" key="4">
    <source>
        <dbReference type="Pfam" id="PF00326"/>
    </source>
</evidence>
<dbReference type="Proteomes" id="UP000279259">
    <property type="component" value="Unassembled WGS sequence"/>
</dbReference>
<comment type="similarity">
    <text evidence="1">Belongs to the 'GDXG' lipolytic enzyme family.</text>
</comment>
<dbReference type="Pfam" id="PF20434">
    <property type="entry name" value="BD-FAE"/>
    <property type="match status" value="1"/>
</dbReference>
<dbReference type="InterPro" id="IPR001375">
    <property type="entry name" value="Peptidase_S9_cat"/>
</dbReference>
<dbReference type="InterPro" id="IPR029058">
    <property type="entry name" value="AB_hydrolase_fold"/>
</dbReference>
<dbReference type="EMBL" id="RSCD01000019">
    <property type="protein sequence ID" value="RSH85759.1"/>
    <property type="molecule type" value="Genomic_DNA"/>
</dbReference>
<feature type="domain" description="Peptidase S9 prolyl oligopeptidase catalytic" evidence="4">
    <location>
        <begin position="235"/>
        <end position="340"/>
    </location>
</feature>
<dbReference type="PROSITE" id="PS01174">
    <property type="entry name" value="LIPASE_GDXG_SER"/>
    <property type="match status" value="1"/>
</dbReference>
<dbReference type="Gene3D" id="3.40.50.1820">
    <property type="entry name" value="alpha/beta hydrolase"/>
    <property type="match status" value="1"/>
</dbReference>
<accession>A0A427Y3V1</accession>
<dbReference type="STRING" id="1890683.A0A427Y3V1"/>
<comment type="caution">
    <text evidence="6">The sequence shown here is derived from an EMBL/GenBank/DDBJ whole genome shotgun (WGS) entry which is preliminary data.</text>
</comment>
<keyword evidence="2" id="KW-0378">Hydrolase</keyword>
<organism evidence="6 7">
    <name type="scientific">Saitozyma podzolica</name>
    <dbReference type="NCBI Taxonomy" id="1890683"/>
    <lineage>
        <taxon>Eukaryota</taxon>
        <taxon>Fungi</taxon>
        <taxon>Dikarya</taxon>
        <taxon>Basidiomycota</taxon>
        <taxon>Agaricomycotina</taxon>
        <taxon>Tremellomycetes</taxon>
        <taxon>Tremellales</taxon>
        <taxon>Trimorphomycetaceae</taxon>
        <taxon>Saitozyma</taxon>
    </lineage>
</organism>
<dbReference type="Pfam" id="PF00326">
    <property type="entry name" value="Peptidase_S9"/>
    <property type="match status" value="1"/>
</dbReference>